<dbReference type="FunFam" id="3.40.50.2000:FF:000108">
    <property type="entry name" value="UDP-glycosyltransferase 83A1"/>
    <property type="match status" value="1"/>
</dbReference>
<evidence type="ECO:0000313" key="4">
    <source>
        <dbReference type="Proteomes" id="UP000325081"/>
    </source>
</evidence>
<name>A0A5A7QWJ1_STRAF</name>
<dbReference type="SUPFAM" id="SSF53756">
    <property type="entry name" value="UDP-Glycosyltransferase/glycogen phosphorylase"/>
    <property type="match status" value="2"/>
</dbReference>
<proteinExistence type="inferred from homology"/>
<dbReference type="GO" id="GO:0080044">
    <property type="term" value="F:quercetin 7-O-glucosyltransferase activity"/>
    <property type="evidence" value="ECO:0007669"/>
    <property type="project" value="TreeGrafter"/>
</dbReference>
<dbReference type="CDD" id="cd03784">
    <property type="entry name" value="GT1_Gtf-like"/>
    <property type="match status" value="2"/>
</dbReference>
<evidence type="ECO:0000256" key="1">
    <source>
        <dbReference type="ARBA" id="ARBA00009995"/>
    </source>
</evidence>
<dbReference type="Pfam" id="PF00201">
    <property type="entry name" value="UDPGT"/>
    <property type="match status" value="2"/>
</dbReference>
<dbReference type="InterPro" id="IPR002213">
    <property type="entry name" value="UDP_glucos_trans"/>
</dbReference>
<dbReference type="Gene3D" id="3.40.50.2000">
    <property type="entry name" value="Glycogen Phosphorylase B"/>
    <property type="match status" value="4"/>
</dbReference>
<keyword evidence="4" id="KW-1185">Reference proteome</keyword>
<dbReference type="Proteomes" id="UP000325081">
    <property type="component" value="Unassembled WGS sequence"/>
</dbReference>
<gene>
    <name evidence="3" type="ORF">STAS_26558</name>
</gene>
<comment type="caution">
    <text evidence="3">The sequence shown here is derived from an EMBL/GenBank/DDBJ whole genome shotgun (WGS) entry which is preliminary data.</text>
</comment>
<dbReference type="GO" id="GO:0080043">
    <property type="term" value="F:quercetin 3-O-glucosyltransferase activity"/>
    <property type="evidence" value="ECO:0007669"/>
    <property type="project" value="TreeGrafter"/>
</dbReference>
<dbReference type="AlphaFoldDB" id="A0A5A7QWJ1"/>
<dbReference type="FunFam" id="3.40.50.2000:FF:000056">
    <property type="entry name" value="Glycosyltransferase"/>
    <property type="match status" value="1"/>
</dbReference>
<dbReference type="PANTHER" id="PTHR11926">
    <property type="entry name" value="GLUCOSYL/GLUCURONOSYL TRANSFERASES"/>
    <property type="match status" value="1"/>
</dbReference>
<dbReference type="PANTHER" id="PTHR11926:SF1412">
    <property type="entry name" value="UDP-GLYCOSYLTRANSFERASE 83A1-LIKE"/>
    <property type="match status" value="1"/>
</dbReference>
<reference evidence="4" key="1">
    <citation type="journal article" date="2019" name="Curr. Biol.">
        <title>Genome Sequence of Striga asiatica Provides Insight into the Evolution of Plant Parasitism.</title>
        <authorList>
            <person name="Yoshida S."/>
            <person name="Kim S."/>
            <person name="Wafula E.K."/>
            <person name="Tanskanen J."/>
            <person name="Kim Y.M."/>
            <person name="Honaas L."/>
            <person name="Yang Z."/>
            <person name="Spallek T."/>
            <person name="Conn C.E."/>
            <person name="Ichihashi Y."/>
            <person name="Cheong K."/>
            <person name="Cui S."/>
            <person name="Der J.P."/>
            <person name="Gundlach H."/>
            <person name="Jiao Y."/>
            <person name="Hori C."/>
            <person name="Ishida J.K."/>
            <person name="Kasahara H."/>
            <person name="Kiba T."/>
            <person name="Kim M.S."/>
            <person name="Koo N."/>
            <person name="Laohavisit A."/>
            <person name="Lee Y.H."/>
            <person name="Lumba S."/>
            <person name="McCourt P."/>
            <person name="Mortimer J.C."/>
            <person name="Mutuku J.M."/>
            <person name="Nomura T."/>
            <person name="Sasaki-Sekimoto Y."/>
            <person name="Seto Y."/>
            <person name="Wang Y."/>
            <person name="Wakatake T."/>
            <person name="Sakakibara H."/>
            <person name="Demura T."/>
            <person name="Yamaguchi S."/>
            <person name="Yoneyama K."/>
            <person name="Manabe R.I."/>
            <person name="Nelson D.C."/>
            <person name="Schulman A.H."/>
            <person name="Timko M.P."/>
            <person name="dePamphilis C.W."/>
            <person name="Choi D."/>
            <person name="Shirasu K."/>
        </authorList>
    </citation>
    <scope>NUCLEOTIDE SEQUENCE [LARGE SCALE GENOMIC DNA]</scope>
    <source>
        <strain evidence="4">cv. UVA1</strain>
    </source>
</reference>
<evidence type="ECO:0000256" key="2">
    <source>
        <dbReference type="ARBA" id="ARBA00022679"/>
    </source>
</evidence>
<evidence type="ECO:0000313" key="3">
    <source>
        <dbReference type="EMBL" id="GER49336.1"/>
    </source>
</evidence>
<organism evidence="3 4">
    <name type="scientific">Striga asiatica</name>
    <name type="common">Asiatic witchweed</name>
    <name type="synonym">Buchnera asiatica</name>
    <dbReference type="NCBI Taxonomy" id="4170"/>
    <lineage>
        <taxon>Eukaryota</taxon>
        <taxon>Viridiplantae</taxon>
        <taxon>Streptophyta</taxon>
        <taxon>Embryophyta</taxon>
        <taxon>Tracheophyta</taxon>
        <taxon>Spermatophyta</taxon>
        <taxon>Magnoliopsida</taxon>
        <taxon>eudicotyledons</taxon>
        <taxon>Gunneridae</taxon>
        <taxon>Pentapetalae</taxon>
        <taxon>asterids</taxon>
        <taxon>lamiids</taxon>
        <taxon>Lamiales</taxon>
        <taxon>Orobanchaceae</taxon>
        <taxon>Buchnereae</taxon>
        <taxon>Striga</taxon>
    </lineage>
</organism>
<sequence length="1017" mass="112971">MAKPHVLVVTYPAQGHVNPILEFSQWLVSHGLRVTLVNTEFIQKKLTGSTGAVQHGRDLAMVSIPDGLEPWDDRKDLRRNTEAFYGRVPAAELELVITRMNEDEGGRIACVVADVAMAWALDVAARKGIRRAAFCTAPAAMTVLFFHTAKMIADGVIDGDDMPAMHTTDFIWACIGDKPTRKAFFHSWAVSLPWIQSADKIICNSAHELEPGAFSLHPELLPMGPLLATNRLAGKISGSLLPEDSRCLSWLDRHPAASVVYVAHGTSTDHGPAQLVELALGLELTARPFLWVVRDDNQKKLPEGFVERVEERRNMVVRWAPQQEVLSHPSVGCFVSHCGWNSTVEGVSCGVPFVCWPYYADQWLNRSYICDKWRVGLGVRKDESSGVVRREEIKEKVERVFGDQGFKERALDLKAKVVGSVKSRKNMIRFVEWIKDGAYAQGHVIPILEFSQWLVSHGLRVTLVNTEFIQKKLAGSTGALQHGGDLAMVSIPDGLEPWDDRKDLRRNTEAFYGRVPAAELELVITRMNEEEGGRIACVVADVAMAWALDVAARKGIRRAAFCTAPAAMTALFFHTARMVADGVIDGDGEILKHQLIQLSPDMPAMHTTDFIWACIGDKPTRKAFFHSLAVSLPWIQSADKIICNSAHELEPGAFSLHPELLPMGPLLATNRLAGKTSGSLLPEDSSCLSWLDRHPAASVVYVAHGTSTDHGPAQLVELALGLELSARPFLWVVRDDNQKKLPEGFLERVREQGNMVVRWAPQQEVLSHPSVGCFVSHCGWNSTVEGIVCGGVPFVCWPYYADQWLNRSYICDKWRVGLGVRKDESSGVVRREEIKEKVERVFGDQGFKERALDLKAKVVGSVKSRKNMIRFVEWIKDGAYTRKNILNPDSGNLIRNPACERDHLANESEIQNGRVSVSTGRMGSPVKGSNLYGSPTNLVLSGQVAKGESPQFLTQPAHKTWLGPFWNVENVGPGVMTWRREWRFDLIEDSLEEEGLTRLLFVLVFHLAEGNLVNVGR</sequence>
<protein>
    <submittedName>
        <fullName evidence="3">UDP-Glycosyltransferase superfamily protein</fullName>
    </submittedName>
</protein>
<dbReference type="EMBL" id="BKCP01008515">
    <property type="protein sequence ID" value="GER49336.1"/>
    <property type="molecule type" value="Genomic_DNA"/>
</dbReference>
<keyword evidence="2 3" id="KW-0808">Transferase</keyword>
<dbReference type="FunFam" id="3.40.50.2000:FF:000061">
    <property type="entry name" value="UDP-glycosyltransferase 83A1"/>
    <property type="match status" value="1"/>
</dbReference>
<comment type="similarity">
    <text evidence="1">Belongs to the UDP-glycosyltransferase family.</text>
</comment>
<accession>A0A5A7QWJ1</accession>
<dbReference type="OrthoDB" id="5835829at2759"/>